<dbReference type="Pfam" id="PF01031">
    <property type="entry name" value="Dynamin_M"/>
    <property type="match status" value="1"/>
</dbReference>
<comment type="caution">
    <text evidence="6">The sequence shown here is derived from an EMBL/GenBank/DDBJ whole genome shotgun (WGS) entry which is preliminary data.</text>
</comment>
<name>A0A9P4LUQ3_9PLEO</name>
<evidence type="ECO:0000256" key="2">
    <source>
        <dbReference type="ARBA" id="ARBA00023134"/>
    </source>
</evidence>
<dbReference type="PANTHER" id="PTHR11566">
    <property type="entry name" value="DYNAMIN"/>
    <property type="match status" value="1"/>
</dbReference>
<evidence type="ECO:0000313" key="6">
    <source>
        <dbReference type="EMBL" id="KAF2035984.1"/>
    </source>
</evidence>
<keyword evidence="1" id="KW-0547">Nucleotide-binding</keyword>
<feature type="region of interest" description="Disordered" evidence="3">
    <location>
        <begin position="729"/>
        <end position="764"/>
    </location>
</feature>
<keyword evidence="7" id="KW-1185">Reference proteome</keyword>
<feature type="compositionally biased region" description="Polar residues" evidence="3">
    <location>
        <begin position="599"/>
        <end position="618"/>
    </location>
</feature>
<dbReference type="Proteomes" id="UP000799777">
    <property type="component" value="Unassembled WGS sequence"/>
</dbReference>
<sequence>MSPTTPSSPVFFEATSRAPTIAMGHQQAEQTTLGQLQTLEQIKLLDSIDELRSQGLGHHGISLPQLIVCGDQSTGKSSLLEGLTRLRFPTKGVLCTTFATEVVLRREDRVDILCTIIPGKGRSHADRRELKDFQQTFPSSTNFDFSSLVEKAKIAMAHGGKDDSNSIHEDVLRVRYSGPDLPSLTIVDLPGFILQSLDGGDSASRIQDLVTSYMCNEKSIILAVVQAGSEPECQQVFTQLMAYDKEYSRTLGIITKPDTIERGSEEEHKLIQLAKNGGFPLRHRWHSVRNRGSLAKDQPDSVRDDTERQFFATGAWATVARQDVGIESLRTKLSRVLLEHVGKEVPSIIAAVQCAIEATTADLKALGEVRETSKDQRAYLTCHAQEFHSLTHDALRGIYTNPLFALSSPDEQSSARLRTAVQNLNIAFAHVIAVHSNERYGTSMEGSHPAAQTYDACFEEPERIDRAVFLEGHIGGYVRQSRQSGLPSLVNPLVIGEVFRQQSRNWGMIAKHHLRQVFQAIKDYVKEALESLMDERTRNLLMFKQIQPDLEKRWNTVEEKLKELLIPYTEQDPITYDPGFLRNLEGMRALRHRQKFGANPSTSRQQSPFAQSGPSKASSESDQRLLTESMDDFTTSEILDLVLTYYSSAISVFISNVAVLAVENCLLKNLSGIFCPTLTANMDDEQLCDIAAESEESRRQRLNLREKLQILEAGKQVLYEQVAKTPVTSSKKASQYPLERSKENRPRTPTHQASPPAFNRPGRQDTMADLASKLNKLAVTPPPSGSNAHDSSRRRVDSAMTTPSKAEMRSHRRQASLYDQIRNAGPEYDSDEV</sequence>
<dbReference type="InterPro" id="IPR027417">
    <property type="entry name" value="P-loop_NTPase"/>
</dbReference>
<evidence type="ECO:0000256" key="1">
    <source>
        <dbReference type="ARBA" id="ARBA00022741"/>
    </source>
</evidence>
<dbReference type="GO" id="GO:0016020">
    <property type="term" value="C:membrane"/>
    <property type="evidence" value="ECO:0007669"/>
    <property type="project" value="TreeGrafter"/>
</dbReference>
<dbReference type="EMBL" id="ML978156">
    <property type="protein sequence ID" value="KAF2035984.1"/>
    <property type="molecule type" value="Genomic_DNA"/>
</dbReference>
<feature type="region of interest" description="Disordered" evidence="3">
    <location>
        <begin position="777"/>
        <end position="833"/>
    </location>
</feature>
<dbReference type="GO" id="GO:0005874">
    <property type="term" value="C:microtubule"/>
    <property type="evidence" value="ECO:0007669"/>
    <property type="project" value="TreeGrafter"/>
</dbReference>
<protein>
    <submittedName>
        <fullName evidence="6">Dynamin-1</fullName>
    </submittedName>
</protein>
<accession>A0A9P4LUQ3</accession>
<dbReference type="InterPro" id="IPR045063">
    <property type="entry name" value="Dynamin_N"/>
</dbReference>
<organism evidence="6 7">
    <name type="scientific">Setomelanomma holmii</name>
    <dbReference type="NCBI Taxonomy" id="210430"/>
    <lineage>
        <taxon>Eukaryota</taxon>
        <taxon>Fungi</taxon>
        <taxon>Dikarya</taxon>
        <taxon>Ascomycota</taxon>
        <taxon>Pezizomycotina</taxon>
        <taxon>Dothideomycetes</taxon>
        <taxon>Pleosporomycetidae</taxon>
        <taxon>Pleosporales</taxon>
        <taxon>Pleosporineae</taxon>
        <taxon>Phaeosphaeriaceae</taxon>
        <taxon>Setomelanomma</taxon>
    </lineage>
</organism>
<dbReference type="Pfam" id="PF00350">
    <property type="entry name" value="Dynamin_N"/>
    <property type="match status" value="1"/>
</dbReference>
<dbReference type="GO" id="GO:0048312">
    <property type="term" value="P:intracellular distribution of mitochondria"/>
    <property type="evidence" value="ECO:0007669"/>
    <property type="project" value="TreeGrafter"/>
</dbReference>
<gene>
    <name evidence="6" type="ORF">EK21DRAFT_96573</name>
</gene>
<dbReference type="GO" id="GO:0005525">
    <property type="term" value="F:GTP binding"/>
    <property type="evidence" value="ECO:0007669"/>
    <property type="project" value="InterPro"/>
</dbReference>
<dbReference type="PROSITE" id="PS51718">
    <property type="entry name" value="G_DYNAMIN_2"/>
    <property type="match status" value="1"/>
</dbReference>
<dbReference type="AlphaFoldDB" id="A0A9P4LUQ3"/>
<dbReference type="Gene3D" id="3.40.50.300">
    <property type="entry name" value="P-loop containing nucleotide triphosphate hydrolases"/>
    <property type="match status" value="1"/>
</dbReference>
<feature type="domain" description="Dynamin-type G" evidence="5">
    <location>
        <begin position="60"/>
        <end position="346"/>
    </location>
</feature>
<evidence type="ECO:0000313" key="7">
    <source>
        <dbReference type="Proteomes" id="UP000799777"/>
    </source>
</evidence>
<dbReference type="InterPro" id="IPR020850">
    <property type="entry name" value="GED_dom"/>
</dbReference>
<dbReference type="GO" id="GO:0016559">
    <property type="term" value="P:peroxisome fission"/>
    <property type="evidence" value="ECO:0007669"/>
    <property type="project" value="TreeGrafter"/>
</dbReference>
<dbReference type="GO" id="GO:0008017">
    <property type="term" value="F:microtubule binding"/>
    <property type="evidence" value="ECO:0007669"/>
    <property type="project" value="TreeGrafter"/>
</dbReference>
<evidence type="ECO:0000256" key="3">
    <source>
        <dbReference type="SAM" id="MobiDB-lite"/>
    </source>
</evidence>
<dbReference type="GO" id="GO:0000266">
    <property type="term" value="P:mitochondrial fission"/>
    <property type="evidence" value="ECO:0007669"/>
    <property type="project" value="TreeGrafter"/>
</dbReference>
<dbReference type="InterPro" id="IPR030381">
    <property type="entry name" value="G_DYNAMIN_dom"/>
</dbReference>
<dbReference type="GO" id="GO:0003924">
    <property type="term" value="F:GTPase activity"/>
    <property type="evidence" value="ECO:0007669"/>
    <property type="project" value="InterPro"/>
</dbReference>
<dbReference type="GO" id="GO:0006897">
    <property type="term" value="P:endocytosis"/>
    <property type="evidence" value="ECO:0007669"/>
    <property type="project" value="TreeGrafter"/>
</dbReference>
<dbReference type="InterPro" id="IPR022812">
    <property type="entry name" value="Dynamin"/>
</dbReference>
<dbReference type="SUPFAM" id="SSF52540">
    <property type="entry name" value="P-loop containing nucleoside triphosphate hydrolases"/>
    <property type="match status" value="1"/>
</dbReference>
<dbReference type="CDD" id="cd08771">
    <property type="entry name" value="DLP_1"/>
    <property type="match status" value="1"/>
</dbReference>
<keyword evidence="2" id="KW-0342">GTP-binding</keyword>
<dbReference type="PANTHER" id="PTHR11566:SF21">
    <property type="entry name" value="DYNAMIN RELATED PROTEIN 1, ISOFORM A"/>
    <property type="match status" value="1"/>
</dbReference>
<dbReference type="InterPro" id="IPR000375">
    <property type="entry name" value="Dynamin_stalk"/>
</dbReference>
<dbReference type="PROSITE" id="PS51388">
    <property type="entry name" value="GED"/>
    <property type="match status" value="1"/>
</dbReference>
<reference evidence="6" key="1">
    <citation type="journal article" date="2020" name="Stud. Mycol.">
        <title>101 Dothideomycetes genomes: a test case for predicting lifestyles and emergence of pathogens.</title>
        <authorList>
            <person name="Haridas S."/>
            <person name="Albert R."/>
            <person name="Binder M."/>
            <person name="Bloem J."/>
            <person name="Labutti K."/>
            <person name="Salamov A."/>
            <person name="Andreopoulos B."/>
            <person name="Baker S."/>
            <person name="Barry K."/>
            <person name="Bills G."/>
            <person name="Bluhm B."/>
            <person name="Cannon C."/>
            <person name="Castanera R."/>
            <person name="Culley D."/>
            <person name="Daum C."/>
            <person name="Ezra D."/>
            <person name="Gonzalez J."/>
            <person name="Henrissat B."/>
            <person name="Kuo A."/>
            <person name="Liang C."/>
            <person name="Lipzen A."/>
            <person name="Lutzoni F."/>
            <person name="Magnuson J."/>
            <person name="Mondo S."/>
            <person name="Nolan M."/>
            <person name="Ohm R."/>
            <person name="Pangilinan J."/>
            <person name="Park H.-J."/>
            <person name="Ramirez L."/>
            <person name="Alfaro M."/>
            <person name="Sun H."/>
            <person name="Tritt A."/>
            <person name="Yoshinaga Y."/>
            <person name="Zwiers L.-H."/>
            <person name="Turgeon B."/>
            <person name="Goodwin S."/>
            <person name="Spatafora J."/>
            <person name="Crous P."/>
            <person name="Grigoriev I."/>
        </authorList>
    </citation>
    <scope>NUCLEOTIDE SEQUENCE</scope>
    <source>
        <strain evidence="6">CBS 110217</strain>
    </source>
</reference>
<dbReference type="SMART" id="SM00053">
    <property type="entry name" value="DYNc"/>
    <property type="match status" value="1"/>
</dbReference>
<evidence type="ECO:0000259" key="4">
    <source>
        <dbReference type="PROSITE" id="PS51388"/>
    </source>
</evidence>
<dbReference type="FunFam" id="3.40.50.300:FF:001425">
    <property type="entry name" value="Dynamin GTPase, putative"/>
    <property type="match status" value="1"/>
</dbReference>
<dbReference type="GO" id="GO:0005739">
    <property type="term" value="C:mitochondrion"/>
    <property type="evidence" value="ECO:0007669"/>
    <property type="project" value="TreeGrafter"/>
</dbReference>
<dbReference type="PRINTS" id="PR00195">
    <property type="entry name" value="DYNAMIN"/>
</dbReference>
<dbReference type="InterPro" id="IPR001401">
    <property type="entry name" value="Dynamin_GTPase"/>
</dbReference>
<dbReference type="OrthoDB" id="415706at2759"/>
<proteinExistence type="predicted"/>
<evidence type="ECO:0000259" key="5">
    <source>
        <dbReference type="PROSITE" id="PS51718"/>
    </source>
</evidence>
<feature type="region of interest" description="Disordered" evidence="3">
    <location>
        <begin position="596"/>
        <end position="624"/>
    </location>
</feature>
<feature type="domain" description="GED" evidence="4">
    <location>
        <begin position="635"/>
        <end position="726"/>
    </location>
</feature>